<dbReference type="SUPFAM" id="SSF51120">
    <property type="entry name" value="beta-Roll"/>
    <property type="match status" value="2"/>
</dbReference>
<protein>
    <recommendedName>
        <fullName evidence="5">Calcium-binding protein</fullName>
    </recommendedName>
</protein>
<keyword evidence="4" id="KW-1185">Reference proteome</keyword>
<dbReference type="GO" id="GO:0005576">
    <property type="term" value="C:extracellular region"/>
    <property type="evidence" value="ECO:0007669"/>
    <property type="project" value="UniProtKB-SubCell"/>
</dbReference>
<name>A0A975JF51_9RHOB</name>
<dbReference type="RefSeq" id="WP_212705565.1">
    <property type="nucleotide sequence ID" value="NZ_CP073581.1"/>
</dbReference>
<dbReference type="InterPro" id="IPR011049">
    <property type="entry name" value="Serralysin-like_metalloprot_C"/>
</dbReference>
<evidence type="ECO:0008006" key="5">
    <source>
        <dbReference type="Google" id="ProtNLM"/>
    </source>
</evidence>
<gene>
    <name evidence="3" type="ORF">KDD17_05060</name>
</gene>
<dbReference type="KEGG" id="sual:KDD17_05060"/>
<sequence>MPFFFNSTTNQHEGAVAIGETVGAYDFDVFGGLITNEGTVAGPITALTDANITLTSTEGALISKAPGSKYALDLQGNGARFVINDGEIFGEVRFGNGWDTLSNTGTMTGRVDLGGGNDLVLNQSIPGSDGVQSAGLINGGLFTGAGNDTVLNSGTLRDVFLGDGADTYSASFGGITGKGIAASVRGGTGNDTMTGGNDADQLFGNDGDDRINGGGGNDKIGGGTGNDLIWGGARNDRIGAGAGDDTIDGGTGNDQIWGAGGADLIDGGRGNDRLEGGSGADTFVFGLRSGRDTITDFGLGDRIEIVQQVADAATFADILAHATEINESTTIDLGGLFNDLGFASLNTGTSRITLQGVEISELDSFMFNIDDVFAVG</sequence>
<dbReference type="GO" id="GO:0005509">
    <property type="term" value="F:calcium ion binding"/>
    <property type="evidence" value="ECO:0007669"/>
    <property type="project" value="InterPro"/>
</dbReference>
<dbReference type="Pfam" id="PF00353">
    <property type="entry name" value="HemolysinCabind"/>
    <property type="match status" value="3"/>
</dbReference>
<dbReference type="InterPro" id="IPR050557">
    <property type="entry name" value="RTX_toxin/Mannuronan_C5-epim"/>
</dbReference>
<dbReference type="AlphaFoldDB" id="A0A975JF51"/>
<comment type="subcellular location">
    <subcellularLocation>
        <location evidence="1">Secreted</location>
    </subcellularLocation>
</comment>
<evidence type="ECO:0000313" key="3">
    <source>
        <dbReference type="EMBL" id="QUJ77369.1"/>
    </source>
</evidence>
<dbReference type="InterPro" id="IPR018511">
    <property type="entry name" value="Hemolysin-typ_Ca-bd_CS"/>
</dbReference>
<dbReference type="Gene3D" id="2.150.10.10">
    <property type="entry name" value="Serralysin-like metalloprotease, C-terminal"/>
    <property type="match status" value="2"/>
</dbReference>
<keyword evidence="2" id="KW-0964">Secreted</keyword>
<dbReference type="PANTHER" id="PTHR38340:SF1">
    <property type="entry name" value="S-LAYER PROTEIN"/>
    <property type="match status" value="1"/>
</dbReference>
<organism evidence="3 4">
    <name type="scientific">Sulfitobacter albidus</name>
    <dbReference type="NCBI Taxonomy" id="2829501"/>
    <lineage>
        <taxon>Bacteria</taxon>
        <taxon>Pseudomonadati</taxon>
        <taxon>Pseudomonadota</taxon>
        <taxon>Alphaproteobacteria</taxon>
        <taxon>Rhodobacterales</taxon>
        <taxon>Roseobacteraceae</taxon>
        <taxon>Sulfitobacter</taxon>
    </lineage>
</organism>
<evidence type="ECO:0000256" key="1">
    <source>
        <dbReference type="ARBA" id="ARBA00004613"/>
    </source>
</evidence>
<evidence type="ECO:0000313" key="4">
    <source>
        <dbReference type="Proteomes" id="UP000683291"/>
    </source>
</evidence>
<dbReference type="Proteomes" id="UP000683291">
    <property type="component" value="Chromosome 1"/>
</dbReference>
<dbReference type="PRINTS" id="PR00313">
    <property type="entry name" value="CABNDNGRPT"/>
</dbReference>
<accession>A0A975JF51</accession>
<reference evidence="3" key="1">
    <citation type="submission" date="2021-04" db="EMBL/GenBank/DDBJ databases">
        <title>Complete genome sequence for Sulfitobacter sp. strain JK7-1.</title>
        <authorList>
            <person name="Park S.-J."/>
        </authorList>
    </citation>
    <scope>NUCLEOTIDE SEQUENCE</scope>
    <source>
        <strain evidence="3">JK7-1</strain>
    </source>
</reference>
<dbReference type="PANTHER" id="PTHR38340">
    <property type="entry name" value="S-LAYER PROTEIN"/>
    <property type="match status" value="1"/>
</dbReference>
<dbReference type="PROSITE" id="PS00330">
    <property type="entry name" value="HEMOLYSIN_CALCIUM"/>
    <property type="match status" value="2"/>
</dbReference>
<evidence type="ECO:0000256" key="2">
    <source>
        <dbReference type="ARBA" id="ARBA00022525"/>
    </source>
</evidence>
<proteinExistence type="predicted"/>
<dbReference type="InterPro" id="IPR001343">
    <property type="entry name" value="Hemolysn_Ca-bd"/>
</dbReference>
<dbReference type="EMBL" id="CP073581">
    <property type="protein sequence ID" value="QUJ77369.1"/>
    <property type="molecule type" value="Genomic_DNA"/>
</dbReference>